<evidence type="ECO:0008006" key="4">
    <source>
        <dbReference type="Google" id="ProtNLM"/>
    </source>
</evidence>
<feature type="region of interest" description="Disordered" evidence="1">
    <location>
        <begin position="357"/>
        <end position="457"/>
    </location>
</feature>
<proteinExistence type="predicted"/>
<feature type="region of interest" description="Disordered" evidence="1">
    <location>
        <begin position="1"/>
        <end position="28"/>
    </location>
</feature>
<feature type="compositionally biased region" description="Basic and acidic residues" evidence="1">
    <location>
        <begin position="109"/>
        <end position="157"/>
    </location>
</feature>
<evidence type="ECO:0000256" key="1">
    <source>
        <dbReference type="SAM" id="MobiDB-lite"/>
    </source>
</evidence>
<evidence type="ECO:0000313" key="2">
    <source>
        <dbReference type="EMBL" id="KAL1902383.1"/>
    </source>
</evidence>
<accession>A0ABR3ZRF6</accession>
<dbReference type="EMBL" id="JAWCUI010000005">
    <property type="protein sequence ID" value="KAL1902383.1"/>
    <property type="molecule type" value="Genomic_DNA"/>
</dbReference>
<feature type="region of interest" description="Disordered" evidence="1">
    <location>
        <begin position="519"/>
        <end position="644"/>
    </location>
</feature>
<feature type="compositionally biased region" description="Basic and acidic residues" evidence="1">
    <location>
        <begin position="201"/>
        <end position="216"/>
    </location>
</feature>
<reference evidence="2 3" key="1">
    <citation type="journal article" date="2024" name="IMA Fungus">
        <title>IMA Genome - F19 : A genome assembly and annotation guide to empower mycologists, including annotated draft genome sequences of Ceratocystis pirilliformis, Diaporthe australafricana, Fusarium ophioides, Paecilomyces lecythidis, and Sporothrix stenoceras.</title>
        <authorList>
            <person name="Aylward J."/>
            <person name="Wilson A.M."/>
            <person name="Visagie C.M."/>
            <person name="Spraker J."/>
            <person name="Barnes I."/>
            <person name="Buitendag C."/>
            <person name="Ceriani C."/>
            <person name="Del Mar Angel L."/>
            <person name="du Plessis D."/>
            <person name="Fuchs T."/>
            <person name="Gasser K."/>
            <person name="Kramer D."/>
            <person name="Li W."/>
            <person name="Munsamy K."/>
            <person name="Piso A."/>
            <person name="Price J.L."/>
            <person name="Sonnekus B."/>
            <person name="Thomas C."/>
            <person name="van der Nest A."/>
            <person name="van Dijk A."/>
            <person name="van Heerden A."/>
            <person name="van Vuuren N."/>
            <person name="Yilmaz N."/>
            <person name="Duong T.A."/>
            <person name="van der Merwe N.A."/>
            <person name="Wingfield M.J."/>
            <person name="Wingfield B.D."/>
        </authorList>
    </citation>
    <scope>NUCLEOTIDE SEQUENCE [LARGE SCALE GENOMIC DNA]</scope>
    <source>
        <strain evidence="2 3">CMW 5346</strain>
    </source>
</reference>
<feature type="compositionally biased region" description="Basic and acidic residues" evidence="1">
    <location>
        <begin position="627"/>
        <end position="644"/>
    </location>
</feature>
<feature type="compositionally biased region" description="Acidic residues" evidence="1">
    <location>
        <begin position="386"/>
        <end position="407"/>
    </location>
</feature>
<feature type="compositionally biased region" description="Acidic residues" evidence="1">
    <location>
        <begin position="569"/>
        <end position="583"/>
    </location>
</feature>
<gene>
    <name evidence="2" type="ORF">Sste5346_001363</name>
</gene>
<organism evidence="2 3">
    <name type="scientific">Sporothrix stenoceras</name>
    <dbReference type="NCBI Taxonomy" id="5173"/>
    <lineage>
        <taxon>Eukaryota</taxon>
        <taxon>Fungi</taxon>
        <taxon>Dikarya</taxon>
        <taxon>Ascomycota</taxon>
        <taxon>Pezizomycotina</taxon>
        <taxon>Sordariomycetes</taxon>
        <taxon>Sordariomycetidae</taxon>
        <taxon>Ophiostomatales</taxon>
        <taxon>Ophiostomataceae</taxon>
        <taxon>Sporothrix</taxon>
    </lineage>
</organism>
<name>A0ABR3ZRF6_9PEZI</name>
<feature type="region of interest" description="Disordered" evidence="1">
    <location>
        <begin position="473"/>
        <end position="505"/>
    </location>
</feature>
<feature type="compositionally biased region" description="Low complexity" evidence="1">
    <location>
        <begin position="476"/>
        <end position="488"/>
    </location>
</feature>
<feature type="region of interest" description="Disordered" evidence="1">
    <location>
        <begin position="109"/>
        <end position="229"/>
    </location>
</feature>
<dbReference type="Proteomes" id="UP001583186">
    <property type="component" value="Unassembled WGS sequence"/>
</dbReference>
<protein>
    <recommendedName>
        <fullName evidence="4">Suppressor protein srp40</fullName>
    </recommendedName>
</protein>
<keyword evidence="3" id="KW-1185">Reference proteome</keyword>
<comment type="caution">
    <text evidence="2">The sequence shown here is derived from an EMBL/GenBank/DDBJ whole genome shotgun (WGS) entry which is preliminary data.</text>
</comment>
<feature type="compositionally biased region" description="Basic and acidic residues" evidence="1">
    <location>
        <begin position="584"/>
        <end position="599"/>
    </location>
</feature>
<sequence>MVYDRPTAPDTSKLPPPPVRPSPANTVRAAADPGYTRLHITPFDAELLSVVVPTSARPDARNVSFHNLQTFPEKRYGFVDLPTEAAEKLRRKLNGAVLKGVKLHIEAAREEKKTDDRDTAGTMGKKDKNLTPQERERKDEERALRKEKKRAERERIKKGLPKGQPEHEEVAGVQLEPGRQVKRGWTEPESAIEASTKKTNWSKEKRDKKDGKEKKDKSSKKHVERSEYTDKPECLFKTVLPASKVAKPVIEVDSDGDEVDPRAAKRARKEAKKAREVVVHEFANWTKIPTFLKAGGATSSSPNLEYVEGKGWVDDSTGDVVQPLKSTRPATVKGVLTKEQQLAKRAKLDKLAAERAKALREAGRAGGATASEDETSDSGTSSSGESSDEEEEEASDEEESEKEDVAEEPASKDEPVPSAEESPTRPQSSASAKNLMIKIPPPPTFVEPSTPGPKKEVHPLEALYKRAKPDIDAAKKATTSTETPAAEADQPFSFFGGLNNDDIEEEDPDAMDVVAAENDNDDALQPPMTPFGRAEFEWRNVRSAAPTPDTAHPSRMTSNFKWPTPGGASDEEDDEDEEDDDEKGEAADGSKEKKEKAAGEGEGDFQSWFWDNRGDLNRSWKRRRKTAAKDKRYRENRARAERAI</sequence>
<evidence type="ECO:0000313" key="3">
    <source>
        <dbReference type="Proteomes" id="UP001583186"/>
    </source>
</evidence>